<gene>
    <name evidence="9" type="ORF">QN277_010128</name>
</gene>
<feature type="compositionally biased region" description="Polar residues" evidence="7">
    <location>
        <begin position="591"/>
        <end position="600"/>
    </location>
</feature>
<evidence type="ECO:0000256" key="1">
    <source>
        <dbReference type="ARBA" id="ARBA00022723"/>
    </source>
</evidence>
<proteinExistence type="predicted"/>
<organism evidence="9 10">
    <name type="scientific">Acacia crassicarpa</name>
    <name type="common">northern wattle</name>
    <dbReference type="NCBI Taxonomy" id="499986"/>
    <lineage>
        <taxon>Eukaryota</taxon>
        <taxon>Viridiplantae</taxon>
        <taxon>Streptophyta</taxon>
        <taxon>Embryophyta</taxon>
        <taxon>Tracheophyta</taxon>
        <taxon>Spermatophyta</taxon>
        <taxon>Magnoliopsida</taxon>
        <taxon>eudicotyledons</taxon>
        <taxon>Gunneridae</taxon>
        <taxon>Pentapetalae</taxon>
        <taxon>rosids</taxon>
        <taxon>fabids</taxon>
        <taxon>Fabales</taxon>
        <taxon>Fabaceae</taxon>
        <taxon>Caesalpinioideae</taxon>
        <taxon>mimosoid clade</taxon>
        <taxon>Acacieae</taxon>
        <taxon>Acacia</taxon>
    </lineage>
</organism>
<evidence type="ECO:0000259" key="8">
    <source>
        <dbReference type="PROSITE" id="PS50016"/>
    </source>
</evidence>
<feature type="compositionally biased region" description="Basic and acidic residues" evidence="7">
    <location>
        <begin position="680"/>
        <end position="689"/>
    </location>
</feature>
<feature type="compositionally biased region" description="Polar residues" evidence="7">
    <location>
        <begin position="1136"/>
        <end position="1147"/>
    </location>
</feature>
<feature type="compositionally biased region" description="Polar residues" evidence="7">
    <location>
        <begin position="461"/>
        <end position="476"/>
    </location>
</feature>
<dbReference type="InterPro" id="IPR013083">
    <property type="entry name" value="Znf_RING/FYVE/PHD"/>
</dbReference>
<name>A0AAE1JL39_9FABA</name>
<feature type="region of interest" description="Disordered" evidence="7">
    <location>
        <begin position="389"/>
        <end position="408"/>
    </location>
</feature>
<dbReference type="PANTHER" id="PTHR33304:SF9">
    <property type="entry name" value="RING_FYVE_PHD ZINC FINGER SUPERFAMILY PROTEIN"/>
    <property type="match status" value="1"/>
</dbReference>
<dbReference type="SMART" id="SM00249">
    <property type="entry name" value="PHD"/>
    <property type="match status" value="1"/>
</dbReference>
<dbReference type="EMBL" id="JAWXYG010000015">
    <property type="protein sequence ID" value="KAK4253460.1"/>
    <property type="molecule type" value="Genomic_DNA"/>
</dbReference>
<keyword evidence="10" id="KW-1185">Reference proteome</keyword>
<evidence type="ECO:0000256" key="6">
    <source>
        <dbReference type="PROSITE-ProRule" id="PRU00146"/>
    </source>
</evidence>
<dbReference type="GO" id="GO:0034244">
    <property type="term" value="P:negative regulation of transcription elongation by RNA polymerase II"/>
    <property type="evidence" value="ECO:0007669"/>
    <property type="project" value="InterPro"/>
</dbReference>
<feature type="compositionally biased region" description="Basic and acidic residues" evidence="7">
    <location>
        <begin position="567"/>
        <end position="588"/>
    </location>
</feature>
<feature type="compositionally biased region" description="Polar residues" evidence="7">
    <location>
        <begin position="608"/>
        <end position="623"/>
    </location>
</feature>
<keyword evidence="5" id="KW-0804">Transcription</keyword>
<evidence type="ECO:0000256" key="7">
    <source>
        <dbReference type="SAM" id="MobiDB-lite"/>
    </source>
</evidence>
<evidence type="ECO:0000256" key="4">
    <source>
        <dbReference type="ARBA" id="ARBA00023015"/>
    </source>
</evidence>
<feature type="compositionally biased region" description="Low complexity" evidence="7">
    <location>
        <begin position="424"/>
        <end position="435"/>
    </location>
</feature>
<keyword evidence="2 6" id="KW-0863">Zinc-finger</keyword>
<dbReference type="InterPro" id="IPR056280">
    <property type="entry name" value="AIPP2-like_SPOC"/>
</dbReference>
<accession>A0AAE1JL39</accession>
<dbReference type="InterPro" id="IPR001965">
    <property type="entry name" value="Znf_PHD"/>
</dbReference>
<feature type="compositionally biased region" description="Basic and acidic residues" evidence="7">
    <location>
        <begin position="288"/>
        <end position="314"/>
    </location>
</feature>
<evidence type="ECO:0000313" key="9">
    <source>
        <dbReference type="EMBL" id="KAK4253460.1"/>
    </source>
</evidence>
<dbReference type="InterPro" id="IPR019787">
    <property type="entry name" value="Znf_PHD-finger"/>
</dbReference>
<feature type="compositionally biased region" description="Polar residues" evidence="7">
    <location>
        <begin position="633"/>
        <end position="645"/>
    </location>
</feature>
<reference evidence="9" key="1">
    <citation type="submission" date="2023-10" db="EMBL/GenBank/DDBJ databases">
        <title>Chromosome-level genome of the transformable northern wattle, Acacia crassicarpa.</title>
        <authorList>
            <person name="Massaro I."/>
            <person name="Sinha N.R."/>
            <person name="Poethig S."/>
            <person name="Leichty A.R."/>
        </authorList>
    </citation>
    <scope>NUCLEOTIDE SEQUENCE</scope>
    <source>
        <strain evidence="9">Acra3RX</strain>
        <tissue evidence="9">Leaf</tissue>
    </source>
</reference>
<feature type="compositionally biased region" description="Basic and acidic residues" evidence="7">
    <location>
        <begin position="181"/>
        <end position="198"/>
    </location>
</feature>
<evidence type="ECO:0000256" key="3">
    <source>
        <dbReference type="ARBA" id="ARBA00022833"/>
    </source>
</evidence>
<feature type="compositionally biased region" description="Polar residues" evidence="7">
    <location>
        <begin position="99"/>
        <end position="109"/>
    </location>
</feature>
<evidence type="ECO:0000256" key="5">
    <source>
        <dbReference type="ARBA" id="ARBA00023163"/>
    </source>
</evidence>
<protein>
    <recommendedName>
        <fullName evidence="8">PHD-type domain-containing protein</fullName>
    </recommendedName>
</protein>
<evidence type="ECO:0000256" key="2">
    <source>
        <dbReference type="ARBA" id="ARBA00022771"/>
    </source>
</evidence>
<dbReference type="InterPro" id="IPR049914">
    <property type="entry name" value="PHD1-3/5-6"/>
</dbReference>
<feature type="compositionally biased region" description="Basic and acidic residues" evidence="7">
    <location>
        <begin position="86"/>
        <end position="98"/>
    </location>
</feature>
<dbReference type="Gene3D" id="3.30.40.10">
    <property type="entry name" value="Zinc/RING finger domain, C3HC4 (zinc finger)"/>
    <property type="match status" value="1"/>
</dbReference>
<dbReference type="InterPro" id="IPR011011">
    <property type="entry name" value="Znf_FYVE_PHD"/>
</dbReference>
<feature type="compositionally biased region" description="Polar residues" evidence="7">
    <location>
        <begin position="541"/>
        <end position="561"/>
    </location>
</feature>
<dbReference type="SUPFAM" id="SSF57903">
    <property type="entry name" value="FYVE/PHD zinc finger"/>
    <property type="match status" value="1"/>
</dbReference>
<feature type="region of interest" description="Disordered" evidence="7">
    <location>
        <begin position="170"/>
        <end position="237"/>
    </location>
</feature>
<keyword evidence="1" id="KW-0479">Metal-binding</keyword>
<feature type="compositionally biased region" description="Polar residues" evidence="7">
    <location>
        <begin position="199"/>
        <end position="209"/>
    </location>
</feature>
<feature type="compositionally biased region" description="Acidic residues" evidence="7">
    <location>
        <begin position="315"/>
        <end position="324"/>
    </location>
</feature>
<dbReference type="GO" id="GO:0008270">
    <property type="term" value="F:zinc ion binding"/>
    <property type="evidence" value="ECO:0007669"/>
    <property type="project" value="UniProtKB-KW"/>
</dbReference>
<dbReference type="GO" id="GO:0140566">
    <property type="term" value="F:histone reader activity"/>
    <property type="evidence" value="ECO:0007669"/>
    <property type="project" value="InterPro"/>
</dbReference>
<dbReference type="Proteomes" id="UP001293593">
    <property type="component" value="Unassembled WGS sequence"/>
</dbReference>
<dbReference type="PANTHER" id="PTHR33304">
    <property type="match status" value="1"/>
</dbReference>
<dbReference type="Pfam" id="PF23121">
    <property type="entry name" value="SPOC_AIPP2"/>
    <property type="match status" value="1"/>
</dbReference>
<feature type="region of interest" description="Disordered" evidence="7">
    <location>
        <begin position="285"/>
        <end position="326"/>
    </location>
</feature>
<sequence>MVSPGSGNITVRYPITQNADMRRESGTCNVCSAPCSSCMHFNRACMGSKVEFSDENCRLAGSNHYSMDEGDISSLRSRVHESIQHADMHSVDSSHDSLSENVDSKQTLSSKCQESKYLEGLDDNTSCISRASDANLANSSHPKIVDKRNVSCSLASVNILGAEGSVSAQSFDMSGLPETPPSKDVDTDESSPKVHSQDAKSQSVKSHSTIPRLMDVERDEDSLIPEKPECSTENADPSLRKVIATSVVSGENPIAVKDNLIDGSNTASRKIYSKSEVDAVNEVGVAPDESHNAAVQDERDKAEQPLRSTGKEEPQSEDQSDESDVVEHDVKVCDICGDAGREDQLAICSRCSDGAEHTYCMREMLQKVPEGDWLCEECKETENQRLDVEERKIPKFSSTPQHSGKRLSENIELAPAPKRQALESSSGSPKSSSPKRAVALPQESSWKSLDKGKVKPDNQMPIRNQSGSDNMETVCSPSGPRSLLRKGLLKSNSFNALNSKPRVKPVDEVIPQKLKGSSENTSKNLETPARMIGKSMSFKSMNLGRSSTTASKVKPLSSKSIPAQDLKGTRLAKDSSAFDRKSLSRVDRSAACSTMATPVVSTPKGDQKSTTLSETIKPSSVGNNRDLKVNQDGKLSTLSKSTSNVGRKGVEPQVCSGRIYTSGDESVQDLQPRETANPVEKTRDSSSDRVRTDAIAKEFGHATGCCTIGKIQESCTEINVATASSSIEEMHKSDNVKAALQAALLRMPEMYKKKEVANQMDELGTDVKCEATAQDQVLGSGTPKNNISAEEILDGKDAIESSAAASLKFSSGEKQLNLSRSDSCSQLGISGVVDPSIGKIAVRDFPNQPLAISRVLPKMAVPDYECIWKGIFELHRSGKPPDLCPGIQAHLSTCASPKVLEVVNRLPSKISVSEVSRSSTWPSQFNQGGAKENNIALYFFAQDIESHEKHYGALLDHMMRNDLALKGIFHGVELLIFPSNQLPEKSQRWNMLFFLWGVFRGRRINHSDSAEKTCIPSLNMMPVKKDFSTAIVTLSEIHCSPKQMDEESIAGDRTYTVLPSTSLDLDQATVSKNFDGKEPNLDRIQLGSQVNLEEQDSKIDTKPTSCSLASGAQLCQELKSAGSSVNGSPLEHGQAKESTPSPGAMGTNVTSRIIETKVDPNMSVKEEKSLLSEIPPLGSQEICFASTASEDKFSERMAGDIKQQRHIKQQKDDQYIDIETAFQGELTAEGVKLQQPSDRRFQHIDLMDTAMQTSEVSCKRHWSEADVKLENGENSSKKLKTDDCGAFGCSSSGGRDSYRTNFASHRNGLGTGSSIKDEGCGDICDEKIILEDLGTMERTFFPVDAHNINDSHLGSNSLPHLGPNRLSLKGPHVCDNQFHDEIPNLELGLGGEMKPPHKGMLPFFVGEIEKKHCRERPQDCLADEHEDDGVAASLSLSLSFPSSNKERVKTVSKAEQVLPDGRHVNTSLLLYGRFAEK</sequence>
<feature type="region of interest" description="Disordered" evidence="7">
    <location>
        <begin position="86"/>
        <end position="109"/>
    </location>
</feature>
<keyword evidence="4" id="KW-0805">Transcription regulation</keyword>
<feature type="region of interest" description="Disordered" evidence="7">
    <location>
        <begin position="1120"/>
        <end position="1147"/>
    </location>
</feature>
<feature type="domain" description="PHD-type" evidence="8">
    <location>
        <begin position="330"/>
        <end position="381"/>
    </location>
</feature>
<keyword evidence="3" id="KW-0862">Zinc</keyword>
<evidence type="ECO:0000313" key="10">
    <source>
        <dbReference type="Proteomes" id="UP001293593"/>
    </source>
</evidence>
<dbReference type="PROSITE" id="PS50016">
    <property type="entry name" value="ZF_PHD_2"/>
    <property type="match status" value="1"/>
</dbReference>
<feature type="region of interest" description="Disordered" evidence="7">
    <location>
        <begin position="541"/>
        <end position="689"/>
    </location>
</feature>
<feature type="region of interest" description="Disordered" evidence="7">
    <location>
        <begin position="414"/>
        <end position="481"/>
    </location>
</feature>
<comment type="caution">
    <text evidence="9">The sequence shown here is derived from an EMBL/GenBank/DDBJ whole genome shotgun (WGS) entry which is preliminary data.</text>
</comment>